<sequence>MYLDASSTRSTASSARPTLTSKRVLEEAIGGVDGHGFGPAKHPKLGEGPGDAEGSDNTGALSLDAAHEDPNIPDPGSISETAAREALESPEGPENPTPQRGGLQNGTTLLDRTALRPTADDIPSVIEDIEVARTFIKLLENASLDDNKLNPDTLERLRNPPHSPPDLDNPDLRLALDIFLSVSNASQETYNSVRAGIKRRYPDSKMLSFDQIKKKVAELSGVCPIVDDMCINACLAYIGPFSHLETCPTCNEPRWDPLKLVSSRGRSKVPRQTFHTIPVGPQLQARRRTPEMAALMRHRVLKTEKMFLDFEDLGKIEVEVYEDVYHGRDLINAVRNGIITSDDTVLMLSIDGAQLYQHKTSDVWIYIWVILDLAPDLRYKKAHILPGGFIPGKPKVLDSFFFRGAQHVVALGKEGVKTWDASQNKMIIDRPFVAFGAADTPAMALLDGMVGHSGRFGCHFYCEMQGRHKPNAPHYYPARLKPHNYVMPGSDHDDVSLRSLIAVSSEATAQRYEANLAIVIRSSGPTQYRKNRLETGICKPSIFSGIPRFLGVPAGFPADLMHLASLNLTDLLISLWRGTIDCDRRDDKSTWEWAVLHGETWKTHGRNVAAATPYLPGSFDQFLLYIYGLGPALLYGVLPDPYWRNYCKLVFGIRVLHQFVITLAELRRAQKALIEFSEEFELLYYQRKVEHLHFCRQSVHQAPHLAPETIRMGPLGLVSQWAMECTIGNLGEEVKQPSNWAANLSQRGARAVALGANYILLRAMDTAARLLRPREARGASVQVTGQWHRNPVVTRWVRLRLPNGQVARSAWKELQKPLENVRMARNVKLRVNGAIRFGEVQFYCRLRIPTNHSLDGDLEDLDASNVVEDSDGAAVDTIAVVALYGLPDEDLLQASCDTVWLAPYLGDEGLVVVSTNSILSVVAMVPWENIGGLEHANGYIEGQRYFVVEKPGLDIIYKGVGEDVEGG</sequence>
<accession>A0ACB8SGB2</accession>
<reference evidence="1" key="2">
    <citation type="journal article" date="2022" name="New Phytol.">
        <title>Evolutionary transition to the ectomycorrhizal habit in the genomes of a hyperdiverse lineage of mushroom-forming fungi.</title>
        <authorList>
            <person name="Looney B."/>
            <person name="Miyauchi S."/>
            <person name="Morin E."/>
            <person name="Drula E."/>
            <person name="Courty P.E."/>
            <person name="Kohler A."/>
            <person name="Kuo A."/>
            <person name="LaButti K."/>
            <person name="Pangilinan J."/>
            <person name="Lipzen A."/>
            <person name="Riley R."/>
            <person name="Andreopoulos W."/>
            <person name="He G."/>
            <person name="Johnson J."/>
            <person name="Nolan M."/>
            <person name="Tritt A."/>
            <person name="Barry K.W."/>
            <person name="Grigoriev I.V."/>
            <person name="Nagy L.G."/>
            <person name="Hibbett D."/>
            <person name="Henrissat B."/>
            <person name="Matheny P.B."/>
            <person name="Labbe J."/>
            <person name="Martin F.M."/>
        </authorList>
    </citation>
    <scope>NUCLEOTIDE SEQUENCE</scope>
    <source>
        <strain evidence="1">HHB10654</strain>
    </source>
</reference>
<gene>
    <name evidence="1" type="ORF">BV25DRAFT_1873269</name>
</gene>
<evidence type="ECO:0000313" key="1">
    <source>
        <dbReference type="EMBL" id="KAI0054811.1"/>
    </source>
</evidence>
<dbReference type="Proteomes" id="UP000814140">
    <property type="component" value="Unassembled WGS sequence"/>
</dbReference>
<organism evidence="1 2">
    <name type="scientific">Artomyces pyxidatus</name>
    <dbReference type="NCBI Taxonomy" id="48021"/>
    <lineage>
        <taxon>Eukaryota</taxon>
        <taxon>Fungi</taxon>
        <taxon>Dikarya</taxon>
        <taxon>Basidiomycota</taxon>
        <taxon>Agaricomycotina</taxon>
        <taxon>Agaricomycetes</taxon>
        <taxon>Russulales</taxon>
        <taxon>Auriscalpiaceae</taxon>
        <taxon>Artomyces</taxon>
    </lineage>
</organism>
<proteinExistence type="predicted"/>
<dbReference type="EMBL" id="MU277343">
    <property type="protein sequence ID" value="KAI0054811.1"/>
    <property type="molecule type" value="Genomic_DNA"/>
</dbReference>
<evidence type="ECO:0000313" key="2">
    <source>
        <dbReference type="Proteomes" id="UP000814140"/>
    </source>
</evidence>
<name>A0ACB8SGB2_9AGAM</name>
<protein>
    <submittedName>
        <fullName evidence="1">Uncharacterized protein</fullName>
    </submittedName>
</protein>
<keyword evidence="2" id="KW-1185">Reference proteome</keyword>
<comment type="caution">
    <text evidence="1">The sequence shown here is derived from an EMBL/GenBank/DDBJ whole genome shotgun (WGS) entry which is preliminary data.</text>
</comment>
<reference evidence="1" key="1">
    <citation type="submission" date="2021-03" db="EMBL/GenBank/DDBJ databases">
        <authorList>
            <consortium name="DOE Joint Genome Institute"/>
            <person name="Ahrendt S."/>
            <person name="Looney B.P."/>
            <person name="Miyauchi S."/>
            <person name="Morin E."/>
            <person name="Drula E."/>
            <person name="Courty P.E."/>
            <person name="Chicoki N."/>
            <person name="Fauchery L."/>
            <person name="Kohler A."/>
            <person name="Kuo A."/>
            <person name="Labutti K."/>
            <person name="Pangilinan J."/>
            <person name="Lipzen A."/>
            <person name="Riley R."/>
            <person name="Andreopoulos W."/>
            <person name="He G."/>
            <person name="Johnson J."/>
            <person name="Barry K.W."/>
            <person name="Grigoriev I.V."/>
            <person name="Nagy L."/>
            <person name="Hibbett D."/>
            <person name="Henrissat B."/>
            <person name="Matheny P.B."/>
            <person name="Labbe J."/>
            <person name="Martin F."/>
        </authorList>
    </citation>
    <scope>NUCLEOTIDE SEQUENCE</scope>
    <source>
        <strain evidence="1">HHB10654</strain>
    </source>
</reference>